<evidence type="ECO:0000313" key="1">
    <source>
        <dbReference type="EMBL" id="OCH94200.1"/>
    </source>
</evidence>
<protein>
    <submittedName>
        <fullName evidence="1">Uncharacterized protein</fullName>
    </submittedName>
</protein>
<keyword evidence="2" id="KW-1185">Reference proteome</keyword>
<accession>A0A8E2DR21</accession>
<evidence type="ECO:0000313" key="2">
    <source>
        <dbReference type="Proteomes" id="UP000250043"/>
    </source>
</evidence>
<organism evidence="1 2">
    <name type="scientific">Obba rivulosa</name>
    <dbReference type="NCBI Taxonomy" id="1052685"/>
    <lineage>
        <taxon>Eukaryota</taxon>
        <taxon>Fungi</taxon>
        <taxon>Dikarya</taxon>
        <taxon>Basidiomycota</taxon>
        <taxon>Agaricomycotina</taxon>
        <taxon>Agaricomycetes</taxon>
        <taxon>Polyporales</taxon>
        <taxon>Gelatoporiaceae</taxon>
        <taxon>Obba</taxon>
    </lineage>
</organism>
<reference evidence="1 2" key="1">
    <citation type="submission" date="2016-07" db="EMBL/GenBank/DDBJ databases">
        <title>Draft genome of the white-rot fungus Obba rivulosa 3A-2.</title>
        <authorList>
            <consortium name="DOE Joint Genome Institute"/>
            <person name="Miettinen O."/>
            <person name="Riley R."/>
            <person name="Acob R."/>
            <person name="Barry K."/>
            <person name="Cullen D."/>
            <person name="De Vries R."/>
            <person name="Hainaut M."/>
            <person name="Hatakka A."/>
            <person name="Henrissat B."/>
            <person name="Hilden K."/>
            <person name="Kuo R."/>
            <person name="Labutti K."/>
            <person name="Lipzen A."/>
            <person name="Makela M.R."/>
            <person name="Sandor L."/>
            <person name="Spatafora J.W."/>
            <person name="Grigoriev I.V."/>
            <person name="Hibbett D.S."/>
        </authorList>
    </citation>
    <scope>NUCLEOTIDE SEQUENCE [LARGE SCALE GENOMIC DNA]</scope>
    <source>
        <strain evidence="1 2">3A-2</strain>
    </source>
</reference>
<dbReference type="EMBL" id="KV722346">
    <property type="protein sequence ID" value="OCH94200.1"/>
    <property type="molecule type" value="Genomic_DNA"/>
</dbReference>
<proteinExistence type="predicted"/>
<gene>
    <name evidence="1" type="ORF">OBBRIDRAFT_832026</name>
</gene>
<dbReference type="Proteomes" id="UP000250043">
    <property type="component" value="Unassembled WGS sequence"/>
</dbReference>
<dbReference type="AlphaFoldDB" id="A0A8E2DR21"/>
<name>A0A8E2DR21_9APHY</name>
<sequence>MRSPPGNVKWPDSLPGDSVVQALEDSTQDAFRSFPPNLRPTKHPFRAPTAPAPSITIQMASDAPSLHSCLSPSAIAQVLEGYSATSVLLCSEVQRDPTFDLNEMHLWLGWADRRLMSSRGKTLFNSYAQLLQSTSVPMPMFFSLREISSITAHIDFRLMHMHNAPGISTMPLG</sequence>